<name>A0A8C9Y1U7_SANLU</name>
<dbReference type="Gene3D" id="3.40.30.10">
    <property type="entry name" value="Glutaredoxin"/>
    <property type="match status" value="1"/>
</dbReference>
<proteinExistence type="predicted"/>
<reference evidence="3" key="2">
    <citation type="submission" date="2025-09" db="UniProtKB">
        <authorList>
            <consortium name="Ensembl"/>
        </authorList>
    </citation>
    <scope>IDENTIFICATION</scope>
</reference>
<dbReference type="InterPro" id="IPR036249">
    <property type="entry name" value="Thioredoxin-like_sf"/>
</dbReference>
<dbReference type="Pfam" id="PF02798">
    <property type="entry name" value="GST_N"/>
    <property type="match status" value="1"/>
</dbReference>
<dbReference type="Ensembl" id="ENSSLUT00000018112.1">
    <property type="protein sequence ID" value="ENSSLUP00000017546.1"/>
    <property type="gene ID" value="ENSSLUG00000008215.1"/>
</dbReference>
<feature type="signal peptide" evidence="1">
    <location>
        <begin position="1"/>
        <end position="25"/>
    </location>
</feature>
<organism evidence="3 4">
    <name type="scientific">Sander lucioperca</name>
    <name type="common">Pike-perch</name>
    <name type="synonym">Perca lucioperca</name>
    <dbReference type="NCBI Taxonomy" id="283035"/>
    <lineage>
        <taxon>Eukaryota</taxon>
        <taxon>Metazoa</taxon>
        <taxon>Chordata</taxon>
        <taxon>Craniata</taxon>
        <taxon>Vertebrata</taxon>
        <taxon>Euteleostomi</taxon>
        <taxon>Actinopterygii</taxon>
        <taxon>Neopterygii</taxon>
        <taxon>Teleostei</taxon>
        <taxon>Neoteleostei</taxon>
        <taxon>Acanthomorphata</taxon>
        <taxon>Eupercaria</taxon>
        <taxon>Perciformes</taxon>
        <taxon>Percoidei</taxon>
        <taxon>Percidae</taxon>
        <taxon>Luciopercinae</taxon>
        <taxon>Sander</taxon>
    </lineage>
</organism>
<accession>A0A8C9Y1U7</accession>
<keyword evidence="1" id="KW-0732">Signal</keyword>
<evidence type="ECO:0000256" key="1">
    <source>
        <dbReference type="SAM" id="SignalP"/>
    </source>
</evidence>
<dbReference type="Proteomes" id="UP000694568">
    <property type="component" value="Unplaced"/>
</dbReference>
<feature type="domain" description="GST N-terminal" evidence="2">
    <location>
        <begin position="29"/>
        <end position="80"/>
    </location>
</feature>
<dbReference type="AlphaFoldDB" id="A0A8C9Y1U7"/>
<reference evidence="3" key="1">
    <citation type="submission" date="2025-08" db="UniProtKB">
        <authorList>
            <consortium name="Ensembl"/>
        </authorList>
    </citation>
    <scope>IDENTIFICATION</scope>
</reference>
<protein>
    <recommendedName>
        <fullName evidence="2">GST N-terminal domain-containing protein</fullName>
    </recommendedName>
</protein>
<keyword evidence="4" id="KW-1185">Reference proteome</keyword>
<dbReference type="GeneTree" id="ENSGT00940000178421"/>
<evidence type="ECO:0000259" key="2">
    <source>
        <dbReference type="Pfam" id="PF02798"/>
    </source>
</evidence>
<evidence type="ECO:0000313" key="4">
    <source>
        <dbReference type="Proteomes" id="UP000694568"/>
    </source>
</evidence>
<sequence length="95" mass="10947">MQFSVESFCLVSVTWLLSVLPVSVAKSMVMTTLKEKKLQGYKHKLLSFEKGEHKSQEVLEINPRGQLPALKHEDNILNESACLYLEVKLYMEYVE</sequence>
<dbReference type="InterPro" id="IPR004045">
    <property type="entry name" value="Glutathione_S-Trfase_N"/>
</dbReference>
<feature type="chain" id="PRO_5034467145" description="GST N-terminal domain-containing protein" evidence="1">
    <location>
        <begin position="26"/>
        <end position="95"/>
    </location>
</feature>
<evidence type="ECO:0000313" key="3">
    <source>
        <dbReference type="Ensembl" id="ENSSLUP00000017546.1"/>
    </source>
</evidence>
<dbReference type="SUPFAM" id="SSF52833">
    <property type="entry name" value="Thioredoxin-like"/>
    <property type="match status" value="1"/>
</dbReference>